<dbReference type="InterPro" id="IPR016286">
    <property type="entry name" value="FUC_metazoa-typ"/>
</dbReference>
<dbReference type="GO" id="GO:0016139">
    <property type="term" value="P:glycoside catabolic process"/>
    <property type="evidence" value="ECO:0007669"/>
    <property type="project" value="TreeGrafter"/>
</dbReference>
<dbReference type="PRINTS" id="PR00741">
    <property type="entry name" value="GLHYDRLASE29"/>
</dbReference>
<dbReference type="GO" id="GO:0004560">
    <property type="term" value="F:alpha-L-fucosidase activity"/>
    <property type="evidence" value="ECO:0007669"/>
    <property type="project" value="UniProtKB-EC"/>
</dbReference>
<evidence type="ECO:0000256" key="4">
    <source>
        <dbReference type="ARBA" id="ARBA00022729"/>
    </source>
</evidence>
<dbReference type="Pfam" id="PF01120">
    <property type="entry name" value="Alpha_L_fucos"/>
    <property type="match status" value="1"/>
</dbReference>
<evidence type="ECO:0000256" key="3">
    <source>
        <dbReference type="ARBA" id="ARBA00012662"/>
    </source>
</evidence>
<dbReference type="InterPro" id="IPR000933">
    <property type="entry name" value="Glyco_hydro_29"/>
</dbReference>
<proteinExistence type="inferred from homology"/>
<dbReference type="EC" id="3.2.1.51" evidence="3"/>
<dbReference type="GO" id="GO:0006004">
    <property type="term" value="P:fucose metabolic process"/>
    <property type="evidence" value="ECO:0007669"/>
    <property type="project" value="InterPro"/>
</dbReference>
<dbReference type="InterPro" id="IPR017853">
    <property type="entry name" value="GH"/>
</dbReference>
<name>A0A2V1DG22_9PLEO</name>
<evidence type="ECO:0000256" key="6">
    <source>
        <dbReference type="ARBA" id="ARBA00023295"/>
    </source>
</evidence>
<sequence length="625" mass="69255">MSKSTLAKCLRLAIILFNTGIAYPTPLENHIVRTPAERDAPAGLSINGATLTSKWFEGSDYVQIIEMVLSNSDPVNSFIKADNLTISASSTSFNVIRPAKITRLMAGQKIVAQIGVKKNTEVADGSSCSGTVTATWGDAQIATTDISGICGFGDYEASKTSLNHHWNPDWYNDAKFGIFIHWGIYSVPAFGNVGDKQDYAEWYWLRMTQPEYKSQTYQHHRDTYGEDFEYDSFIPSFTGNAFDAKEWVDLMAAAGAKYIVPVTKHHEGFAIFDVPESTSLRSSIHLGPKRDFLAEIMTAAKTYHPDIRRGTYFSMPEWFNPDYAQYATDCCGGFPGGPPKNPYTGEEVPYTGHVPVDDYVTGLQLPQMETLAYDERYETEIMWCDIGGANNATIMLSKWLNWARDQGRQVTYNNRCGYGSTDHTDTSGGDFITPEYYSIDETLANKWESNRGMDPFSYGYNAGTPDSGYLTAQDIVTTLIDIVSKNGNFLLDVGPMANGTIPEIMQKGLREAGSWIKERGESIYGTRYWQTTSGVGDFRYTISDDAFYIHVLNAPNIPSKGTTTLLVPDAVPFLPNDKIEVLGGSLSGTTVTATKNENGTVEISVDSSLFAADRYAWTFKIIYES</sequence>
<dbReference type="SUPFAM" id="SSF51445">
    <property type="entry name" value="(Trans)glycosidases"/>
    <property type="match status" value="1"/>
</dbReference>
<accession>A0A2V1DG22</accession>
<reference evidence="9 10" key="1">
    <citation type="journal article" date="2018" name="Sci. Rep.">
        <title>Comparative genomics provides insights into the lifestyle and reveals functional heterogeneity of dark septate endophytic fungi.</title>
        <authorList>
            <person name="Knapp D.G."/>
            <person name="Nemeth J.B."/>
            <person name="Barry K."/>
            <person name="Hainaut M."/>
            <person name="Henrissat B."/>
            <person name="Johnson J."/>
            <person name="Kuo A."/>
            <person name="Lim J.H.P."/>
            <person name="Lipzen A."/>
            <person name="Nolan M."/>
            <person name="Ohm R.A."/>
            <person name="Tamas L."/>
            <person name="Grigoriev I.V."/>
            <person name="Spatafora J.W."/>
            <person name="Nagy L.G."/>
            <person name="Kovacs G.M."/>
        </authorList>
    </citation>
    <scope>NUCLEOTIDE SEQUENCE [LARGE SCALE GENOMIC DNA]</scope>
    <source>
        <strain evidence="9 10">DSE2036</strain>
    </source>
</reference>
<gene>
    <name evidence="9" type="ORF">DM02DRAFT_95055</name>
</gene>
<comment type="similarity">
    <text evidence="2">Belongs to the glycosyl hydrolase 29 family.</text>
</comment>
<evidence type="ECO:0000313" key="10">
    <source>
        <dbReference type="Proteomes" id="UP000244855"/>
    </source>
</evidence>
<dbReference type="PANTHER" id="PTHR10030:SF37">
    <property type="entry name" value="ALPHA-L-FUCOSIDASE-RELATED"/>
    <property type="match status" value="1"/>
</dbReference>
<comment type="function">
    <text evidence="1">Alpha-L-fucosidase is responsible for hydrolyzing the alpha-1,6-linked fucose joined to the reducing-end N-acetylglucosamine of the carbohydrate moieties of glycoproteins.</text>
</comment>
<feature type="domain" description="Glycoside hydrolase family 29 N-terminal" evidence="8">
    <location>
        <begin position="154"/>
        <end position="521"/>
    </location>
</feature>
<keyword evidence="5 9" id="KW-0378">Hydrolase</keyword>
<dbReference type="OrthoDB" id="6039950at2759"/>
<dbReference type="STRING" id="97972.A0A2V1DG22"/>
<keyword evidence="6" id="KW-0326">Glycosidase</keyword>
<feature type="signal peptide" evidence="7">
    <location>
        <begin position="1"/>
        <end position="24"/>
    </location>
</feature>
<dbReference type="SMART" id="SM00812">
    <property type="entry name" value="Alpha_L_fucos"/>
    <property type="match status" value="1"/>
</dbReference>
<feature type="chain" id="PRO_5015993520" description="alpha-L-fucosidase" evidence="7">
    <location>
        <begin position="25"/>
        <end position="625"/>
    </location>
</feature>
<evidence type="ECO:0000313" key="9">
    <source>
        <dbReference type="EMBL" id="PVH97050.1"/>
    </source>
</evidence>
<dbReference type="AlphaFoldDB" id="A0A2V1DG22"/>
<dbReference type="EMBL" id="KZ805447">
    <property type="protein sequence ID" value="PVH97050.1"/>
    <property type="molecule type" value="Genomic_DNA"/>
</dbReference>
<organism evidence="9 10">
    <name type="scientific">Periconia macrospinosa</name>
    <dbReference type="NCBI Taxonomy" id="97972"/>
    <lineage>
        <taxon>Eukaryota</taxon>
        <taxon>Fungi</taxon>
        <taxon>Dikarya</taxon>
        <taxon>Ascomycota</taxon>
        <taxon>Pezizomycotina</taxon>
        <taxon>Dothideomycetes</taxon>
        <taxon>Pleosporomycetidae</taxon>
        <taxon>Pleosporales</taxon>
        <taxon>Massarineae</taxon>
        <taxon>Periconiaceae</taxon>
        <taxon>Periconia</taxon>
    </lineage>
</organism>
<keyword evidence="10" id="KW-1185">Reference proteome</keyword>
<evidence type="ECO:0000256" key="2">
    <source>
        <dbReference type="ARBA" id="ARBA00007951"/>
    </source>
</evidence>
<keyword evidence="4 7" id="KW-0732">Signal</keyword>
<dbReference type="InterPro" id="IPR057739">
    <property type="entry name" value="Glyco_hydro_29_N"/>
</dbReference>
<dbReference type="PANTHER" id="PTHR10030">
    <property type="entry name" value="ALPHA-L-FUCOSIDASE"/>
    <property type="match status" value="1"/>
</dbReference>
<dbReference type="Gene3D" id="3.20.20.80">
    <property type="entry name" value="Glycosidases"/>
    <property type="match status" value="1"/>
</dbReference>
<dbReference type="Proteomes" id="UP000244855">
    <property type="component" value="Unassembled WGS sequence"/>
</dbReference>
<evidence type="ECO:0000256" key="5">
    <source>
        <dbReference type="ARBA" id="ARBA00022801"/>
    </source>
</evidence>
<evidence type="ECO:0000256" key="7">
    <source>
        <dbReference type="SAM" id="SignalP"/>
    </source>
</evidence>
<evidence type="ECO:0000256" key="1">
    <source>
        <dbReference type="ARBA" id="ARBA00004071"/>
    </source>
</evidence>
<evidence type="ECO:0000259" key="8">
    <source>
        <dbReference type="Pfam" id="PF01120"/>
    </source>
</evidence>
<protein>
    <recommendedName>
        <fullName evidence="3">alpha-L-fucosidase</fullName>
        <ecNumber evidence="3">3.2.1.51</ecNumber>
    </recommendedName>
</protein>